<name>A0A0B5EJD3_STRA4</name>
<sequence length="49" mass="5158">MISGSTEASADTELLPDKTAGQSAGICPRPPVPLIKKPQYACEVRPYGI</sequence>
<reference evidence="2 3" key="1">
    <citation type="submission" date="2015-01" db="EMBL/GenBank/DDBJ databases">
        <title>Enhanced salinomycin production by adjusting the supply of polyketide extender units in Streptomyce albus DSM 41398.</title>
        <authorList>
            <person name="Lu C."/>
        </authorList>
    </citation>
    <scope>NUCLEOTIDE SEQUENCE [LARGE SCALE GENOMIC DNA]</scope>
    <source>
        <strain evidence="3">ATCC 21838 / DSM 41398 / FERM P-419 / JCM 4703 / NBRC 107858</strain>
    </source>
</reference>
<evidence type="ECO:0000313" key="2">
    <source>
        <dbReference type="EMBL" id="AJE82353.1"/>
    </source>
</evidence>
<proteinExistence type="predicted"/>
<dbReference type="KEGG" id="sals:SLNWT_1977"/>
<dbReference type="AlphaFoldDB" id="A0A0B5EJD3"/>
<gene>
    <name evidence="2" type="ORF">SLNWT_1977</name>
</gene>
<dbReference type="EMBL" id="CP010519">
    <property type="protein sequence ID" value="AJE82353.1"/>
    <property type="molecule type" value="Genomic_DNA"/>
</dbReference>
<organism evidence="2 3">
    <name type="scientific">Streptomyces albus (strain ATCC 21838 / DSM 41398 / FERM P-419 / JCM 4703 / NBRC 107858)</name>
    <dbReference type="NCBI Taxonomy" id="1081613"/>
    <lineage>
        <taxon>Bacteria</taxon>
        <taxon>Bacillati</taxon>
        <taxon>Actinomycetota</taxon>
        <taxon>Actinomycetes</taxon>
        <taxon>Kitasatosporales</taxon>
        <taxon>Streptomycetaceae</taxon>
        <taxon>Streptomyces</taxon>
    </lineage>
</organism>
<feature type="region of interest" description="Disordered" evidence="1">
    <location>
        <begin position="1"/>
        <end position="28"/>
    </location>
</feature>
<protein>
    <submittedName>
        <fullName evidence="2">Uncharacterized protein</fullName>
    </submittedName>
</protein>
<evidence type="ECO:0000313" key="3">
    <source>
        <dbReference type="Proteomes" id="UP000031523"/>
    </source>
</evidence>
<keyword evidence="3" id="KW-1185">Reference proteome</keyword>
<evidence type="ECO:0000256" key="1">
    <source>
        <dbReference type="SAM" id="MobiDB-lite"/>
    </source>
</evidence>
<dbReference type="Proteomes" id="UP000031523">
    <property type="component" value="Chromosome"/>
</dbReference>
<accession>A0A0B5EJD3</accession>